<organism evidence="2 3">
    <name type="scientific">Candidatus Falkowbacteria bacterium CG10_big_fil_rev_8_21_14_0_10_44_15</name>
    <dbReference type="NCBI Taxonomy" id="1974569"/>
    <lineage>
        <taxon>Bacteria</taxon>
        <taxon>Candidatus Falkowiibacteriota</taxon>
    </lineage>
</organism>
<keyword evidence="1" id="KW-1133">Transmembrane helix</keyword>
<dbReference type="Proteomes" id="UP000228510">
    <property type="component" value="Unassembled WGS sequence"/>
</dbReference>
<proteinExistence type="predicted"/>
<dbReference type="AlphaFoldDB" id="A0A2H0UZX4"/>
<sequence>MKETFGSERFWEAMNRGAAYQLGFGILLWLLAIILFSQMGCAYLQAPPHYDNLDKAVEGMPATGR</sequence>
<feature type="transmembrane region" description="Helical" evidence="1">
    <location>
        <begin position="18"/>
        <end position="36"/>
    </location>
</feature>
<dbReference type="EMBL" id="PFAT01000026">
    <property type="protein sequence ID" value="PIR92406.1"/>
    <property type="molecule type" value="Genomic_DNA"/>
</dbReference>
<evidence type="ECO:0000313" key="2">
    <source>
        <dbReference type="EMBL" id="PIR92406.1"/>
    </source>
</evidence>
<comment type="caution">
    <text evidence="2">The sequence shown here is derived from an EMBL/GenBank/DDBJ whole genome shotgun (WGS) entry which is preliminary data.</text>
</comment>
<feature type="non-terminal residue" evidence="2">
    <location>
        <position position="65"/>
    </location>
</feature>
<gene>
    <name evidence="2" type="ORF">COU01_01830</name>
</gene>
<protein>
    <submittedName>
        <fullName evidence="2">Uncharacterized protein</fullName>
    </submittedName>
</protein>
<reference evidence="3" key="1">
    <citation type="submission" date="2017-09" db="EMBL/GenBank/DDBJ databases">
        <title>Depth-based differentiation of microbial function through sediment-hosted aquifers and enrichment of novel symbionts in the deep terrestrial subsurface.</title>
        <authorList>
            <person name="Probst A.J."/>
            <person name="Ladd B."/>
            <person name="Jarett J.K."/>
            <person name="Geller-Mcgrath D.E."/>
            <person name="Sieber C.M.K."/>
            <person name="Emerson J.B."/>
            <person name="Anantharaman K."/>
            <person name="Thomas B.C."/>
            <person name="Malmstrom R."/>
            <person name="Stieglmeier M."/>
            <person name="Klingl A."/>
            <person name="Woyke T."/>
            <person name="Ryan C.M."/>
            <person name="Banfield J.F."/>
        </authorList>
    </citation>
    <scope>NUCLEOTIDE SEQUENCE [LARGE SCALE GENOMIC DNA]</scope>
</reference>
<accession>A0A2H0UZX4</accession>
<name>A0A2H0UZX4_9BACT</name>
<keyword evidence="1" id="KW-0812">Transmembrane</keyword>
<keyword evidence="1" id="KW-0472">Membrane</keyword>
<evidence type="ECO:0000256" key="1">
    <source>
        <dbReference type="SAM" id="Phobius"/>
    </source>
</evidence>
<evidence type="ECO:0000313" key="3">
    <source>
        <dbReference type="Proteomes" id="UP000228510"/>
    </source>
</evidence>